<evidence type="ECO:0000256" key="4">
    <source>
        <dbReference type="ARBA" id="ARBA00022840"/>
    </source>
</evidence>
<protein>
    <submittedName>
        <fullName evidence="10">Heterocyst differentiation ATP-binding protein HepA</fullName>
    </submittedName>
</protein>
<dbReference type="AlphaFoldDB" id="A0A1E3AJ12"/>
<evidence type="ECO:0000313" key="11">
    <source>
        <dbReference type="Proteomes" id="UP000094067"/>
    </source>
</evidence>
<evidence type="ECO:0000256" key="3">
    <source>
        <dbReference type="ARBA" id="ARBA00022741"/>
    </source>
</evidence>
<evidence type="ECO:0000259" key="9">
    <source>
        <dbReference type="PROSITE" id="PS50929"/>
    </source>
</evidence>
<dbReference type="InterPro" id="IPR027417">
    <property type="entry name" value="P-loop_NTPase"/>
</dbReference>
<dbReference type="PROSITE" id="PS50893">
    <property type="entry name" value="ABC_TRANSPORTER_2"/>
    <property type="match status" value="1"/>
</dbReference>
<name>A0A1E3AJ12_9FIRM</name>
<evidence type="ECO:0000313" key="10">
    <source>
        <dbReference type="EMBL" id="ODM08714.1"/>
    </source>
</evidence>
<dbReference type="PANTHER" id="PTHR43394">
    <property type="entry name" value="ATP-DEPENDENT PERMEASE MDL1, MITOCHONDRIAL"/>
    <property type="match status" value="1"/>
</dbReference>
<dbReference type="InterPro" id="IPR011527">
    <property type="entry name" value="ABC1_TM_dom"/>
</dbReference>
<dbReference type="Gene3D" id="1.20.1560.10">
    <property type="entry name" value="ABC transporter type 1, transmembrane domain"/>
    <property type="match status" value="1"/>
</dbReference>
<feature type="transmembrane region" description="Helical" evidence="7">
    <location>
        <begin position="12"/>
        <end position="36"/>
    </location>
</feature>
<dbReference type="GO" id="GO:0016887">
    <property type="term" value="F:ATP hydrolysis activity"/>
    <property type="evidence" value="ECO:0007669"/>
    <property type="project" value="InterPro"/>
</dbReference>
<evidence type="ECO:0000256" key="6">
    <source>
        <dbReference type="ARBA" id="ARBA00023136"/>
    </source>
</evidence>
<dbReference type="InterPro" id="IPR003439">
    <property type="entry name" value="ABC_transporter-like_ATP-bd"/>
</dbReference>
<dbReference type="GO" id="GO:0015421">
    <property type="term" value="F:ABC-type oligopeptide transporter activity"/>
    <property type="evidence" value="ECO:0007669"/>
    <property type="project" value="TreeGrafter"/>
</dbReference>
<dbReference type="PROSITE" id="PS00211">
    <property type="entry name" value="ABC_TRANSPORTER_1"/>
    <property type="match status" value="1"/>
</dbReference>
<keyword evidence="4 10" id="KW-0067">ATP-binding</keyword>
<keyword evidence="6 7" id="KW-0472">Membrane</keyword>
<dbReference type="CDD" id="cd03228">
    <property type="entry name" value="ABCC_MRP_Like"/>
    <property type="match status" value="1"/>
</dbReference>
<reference evidence="10 11" key="1">
    <citation type="submission" date="2016-07" db="EMBL/GenBank/DDBJ databases">
        <title>Characterization of isolates of Eisenbergiella tayi derived from blood cultures, using whole genome sequencing.</title>
        <authorList>
            <person name="Burdz T."/>
            <person name="Wiebe D."/>
            <person name="Huynh C."/>
            <person name="Bernard K."/>
        </authorList>
    </citation>
    <scope>NUCLEOTIDE SEQUENCE [LARGE SCALE GENOMIC DNA]</scope>
    <source>
        <strain evidence="10 11">NML 110608</strain>
    </source>
</reference>
<accession>A0A1E3AJ12</accession>
<dbReference type="InterPro" id="IPR003593">
    <property type="entry name" value="AAA+_ATPase"/>
</dbReference>
<dbReference type="GO" id="GO:0005524">
    <property type="term" value="F:ATP binding"/>
    <property type="evidence" value="ECO:0007669"/>
    <property type="project" value="UniProtKB-KW"/>
</dbReference>
<feature type="transmembrane region" description="Helical" evidence="7">
    <location>
        <begin position="170"/>
        <end position="188"/>
    </location>
</feature>
<feature type="domain" description="ABC transporter" evidence="8">
    <location>
        <begin position="347"/>
        <end position="586"/>
    </location>
</feature>
<dbReference type="Pfam" id="PF00005">
    <property type="entry name" value="ABC_tran"/>
    <property type="match status" value="1"/>
</dbReference>
<dbReference type="PROSITE" id="PS50929">
    <property type="entry name" value="ABC_TM1F"/>
    <property type="match status" value="1"/>
</dbReference>
<keyword evidence="2 7" id="KW-0812">Transmembrane</keyword>
<evidence type="ECO:0000256" key="1">
    <source>
        <dbReference type="ARBA" id="ARBA00004651"/>
    </source>
</evidence>
<dbReference type="EMBL" id="MCGH01000001">
    <property type="protein sequence ID" value="ODM08714.1"/>
    <property type="molecule type" value="Genomic_DNA"/>
</dbReference>
<keyword evidence="3" id="KW-0547">Nucleotide-binding</keyword>
<dbReference type="SUPFAM" id="SSF52540">
    <property type="entry name" value="P-loop containing nucleoside triphosphate hydrolases"/>
    <property type="match status" value="1"/>
</dbReference>
<dbReference type="RefSeq" id="WP_069151032.1">
    <property type="nucleotide sequence ID" value="NZ_MCGH01000001.1"/>
</dbReference>
<evidence type="ECO:0000259" key="8">
    <source>
        <dbReference type="PROSITE" id="PS50893"/>
    </source>
</evidence>
<dbReference type="InterPro" id="IPR017871">
    <property type="entry name" value="ABC_transporter-like_CS"/>
</dbReference>
<feature type="transmembrane region" description="Helical" evidence="7">
    <location>
        <begin position="68"/>
        <end position="93"/>
    </location>
</feature>
<comment type="subcellular location">
    <subcellularLocation>
        <location evidence="1">Cell membrane</location>
        <topology evidence="1">Multi-pass membrane protein</topology>
    </subcellularLocation>
</comment>
<organism evidence="10 11">
    <name type="scientific">Eisenbergiella tayi</name>
    <dbReference type="NCBI Taxonomy" id="1432052"/>
    <lineage>
        <taxon>Bacteria</taxon>
        <taxon>Bacillati</taxon>
        <taxon>Bacillota</taxon>
        <taxon>Clostridia</taxon>
        <taxon>Lachnospirales</taxon>
        <taxon>Lachnospiraceae</taxon>
        <taxon>Eisenbergiella</taxon>
    </lineage>
</organism>
<dbReference type="SMART" id="SM00382">
    <property type="entry name" value="AAA"/>
    <property type="match status" value="1"/>
</dbReference>
<dbReference type="Gene3D" id="3.40.50.300">
    <property type="entry name" value="P-loop containing nucleotide triphosphate hydrolases"/>
    <property type="match status" value="1"/>
</dbReference>
<evidence type="ECO:0000256" key="7">
    <source>
        <dbReference type="SAM" id="Phobius"/>
    </source>
</evidence>
<keyword evidence="5 7" id="KW-1133">Transmembrane helix</keyword>
<gene>
    <name evidence="10" type="primary">hepA_1</name>
    <name evidence="10" type="ORF">BEI61_00343</name>
</gene>
<feature type="transmembrane region" description="Helical" evidence="7">
    <location>
        <begin position="259"/>
        <end position="281"/>
    </location>
</feature>
<dbReference type="GO" id="GO:0005886">
    <property type="term" value="C:plasma membrane"/>
    <property type="evidence" value="ECO:0007669"/>
    <property type="project" value="UniProtKB-SubCell"/>
</dbReference>
<feature type="domain" description="ABC transmembrane type-1" evidence="9">
    <location>
        <begin position="28"/>
        <end position="308"/>
    </location>
</feature>
<dbReference type="PANTHER" id="PTHR43394:SF1">
    <property type="entry name" value="ATP-BINDING CASSETTE SUB-FAMILY B MEMBER 10, MITOCHONDRIAL"/>
    <property type="match status" value="1"/>
</dbReference>
<dbReference type="InterPro" id="IPR036640">
    <property type="entry name" value="ABC1_TM_sf"/>
</dbReference>
<feature type="transmembrane region" description="Helical" evidence="7">
    <location>
        <begin position="139"/>
        <end position="164"/>
    </location>
</feature>
<evidence type="ECO:0000256" key="5">
    <source>
        <dbReference type="ARBA" id="ARBA00022989"/>
    </source>
</evidence>
<dbReference type="SUPFAM" id="SSF90123">
    <property type="entry name" value="ABC transporter transmembrane region"/>
    <property type="match status" value="1"/>
</dbReference>
<proteinExistence type="predicted"/>
<sequence>MNKKKRGPVKLLWKLTPLVIKAAPGAFLLTTVMAVFHGVSWGAVTAGQQIFFDGVTEFATGKASLKRVLAAFFLLGIAYVLCHVFNGAGNYLMEMMEKKAEGRLSFFIHEKMAAMKPIYFEEPDKLDIFNKAEEGKNNAVELVSALQGVFTFYLPYFLFMAWYLFHLKPVLAVAVVLVFIPTALTQIVRTRAFGKLEEESASLRRENTYYENCMVSREYFKETRMLGAFHYFRGKYAQTKKELLSLKYKATLKSNGLELVMKLITLASYLLILVMLVKAVMRGEIPVGAFIAVFNSLSTLYDFMEELICYHVGHMAQGMGKVNNFMDFLDMESEDGTQEAQLAFHNIRLSKVSFSYPEARTEALSDISLEIKKGETLAVVGENGSGKTTLVRLLTGLYLPDKGCVEVDGQDLAKLKRRNIYEKTAVVFQKFQKYSLSLKDNIVISRSEKEPTASLLDEVCEKSSVELTAWGLKDGYETLLGKEFGGTDLSGGQWQRVAIARGYYREHELIILDEPTSAIDPYEETMMFRKFADISRGKTAVIVTHRLGSVKIADRIVVLKKRRIAEQGTFRELMDRDGEFRRMYSLQKQWYADGAESL</sequence>
<dbReference type="InterPro" id="IPR039421">
    <property type="entry name" value="Type_1_exporter"/>
</dbReference>
<evidence type="ECO:0000256" key="2">
    <source>
        <dbReference type="ARBA" id="ARBA00022692"/>
    </source>
</evidence>
<dbReference type="Proteomes" id="UP000094067">
    <property type="component" value="Unassembled WGS sequence"/>
</dbReference>
<comment type="caution">
    <text evidence="10">The sequence shown here is derived from an EMBL/GenBank/DDBJ whole genome shotgun (WGS) entry which is preliminary data.</text>
</comment>